<keyword evidence="4" id="KW-0109">Calcium transport</keyword>
<feature type="domain" description="Ion transport" evidence="18">
    <location>
        <begin position="272"/>
        <end position="646"/>
    </location>
</feature>
<feature type="transmembrane region" description="Helical" evidence="17">
    <location>
        <begin position="1339"/>
        <end position="1361"/>
    </location>
</feature>
<organism evidence="19 20">
    <name type="scientific">Mucor saturninus</name>
    <dbReference type="NCBI Taxonomy" id="64648"/>
    <lineage>
        <taxon>Eukaryota</taxon>
        <taxon>Fungi</taxon>
        <taxon>Fungi incertae sedis</taxon>
        <taxon>Mucoromycota</taxon>
        <taxon>Mucoromycotina</taxon>
        <taxon>Mucoromycetes</taxon>
        <taxon>Mucorales</taxon>
        <taxon>Mucorineae</taxon>
        <taxon>Mucoraceae</taxon>
        <taxon>Mucor</taxon>
    </lineage>
</organism>
<evidence type="ECO:0000256" key="14">
    <source>
        <dbReference type="ARBA" id="ARBA00061395"/>
    </source>
</evidence>
<feature type="transmembrane region" description="Helical" evidence="17">
    <location>
        <begin position="1543"/>
        <end position="1561"/>
    </location>
</feature>
<dbReference type="GO" id="GO:0098703">
    <property type="term" value="P:calcium ion import across plasma membrane"/>
    <property type="evidence" value="ECO:0007669"/>
    <property type="project" value="TreeGrafter"/>
</dbReference>
<feature type="domain" description="Ion transport" evidence="18">
    <location>
        <begin position="699"/>
        <end position="929"/>
    </location>
</feature>
<keyword evidence="8" id="KW-0851">Voltage-gated channel</keyword>
<evidence type="ECO:0000256" key="11">
    <source>
        <dbReference type="ARBA" id="ARBA00023136"/>
    </source>
</evidence>
<evidence type="ECO:0000256" key="5">
    <source>
        <dbReference type="ARBA" id="ARBA00022673"/>
    </source>
</evidence>
<evidence type="ECO:0000259" key="18">
    <source>
        <dbReference type="Pfam" id="PF00520"/>
    </source>
</evidence>
<evidence type="ECO:0000256" key="6">
    <source>
        <dbReference type="ARBA" id="ARBA00022692"/>
    </source>
</evidence>
<feature type="transmembrane region" description="Helical" evidence="17">
    <location>
        <begin position="825"/>
        <end position="844"/>
    </location>
</feature>
<evidence type="ECO:0000256" key="15">
    <source>
        <dbReference type="ARBA" id="ARBA00067459"/>
    </source>
</evidence>
<dbReference type="Gene3D" id="1.10.238.10">
    <property type="entry name" value="EF-hand"/>
    <property type="match status" value="1"/>
</dbReference>
<keyword evidence="6 17" id="KW-0812">Transmembrane</keyword>
<feature type="transmembrane region" description="Helical" evidence="17">
    <location>
        <begin position="307"/>
        <end position="333"/>
    </location>
</feature>
<sequence>MSFSFHDIFDDYQFGADTTNEGRLSPQIPPVSSDTVPLTTELLQKKDRLDHLLFDTHEYPIQHRRSICCAHLYHQQRNSSSFISSSSSPHHHSSLTSGHLKDTGVSNIHSTSNSSSSISRHDFSGLVKLSAKHMLDMKTRKDTSSWVYQLHMVASRVVNVRTCEPKNTRMEVDEVTSLAKYLYKESSDWETPDSPQTDSISERDPLLSASISNNYSAIPIIRRQSTGYLKDVYSRWKKQQSIHTHIRFEGSSLYYFSSHSSIRYFLWKFIGSRWFETGILIILLVQWIVLSFAPIRFDTERALLSNIGDYLLFFINIIYTFEAGSKIIVYGFLWTRQIPDSAALNAWMVHRNERRPSVFSIKEDAAHLASPTTSTHTAPTSDSITVEHQVLATLIPDDNDHLNIPHTSYLSSLANAMDFISILAYWTDILLLIFLKRQPPSILQALASMRLLRFLVMTEGTAVIMKSLRWSYEMLKNVMGFFIFFLLLFSLVALFVFMNAFNRRCAIMPPTPLEKNMTGIKFVEPRISCSGYMLNNTRSGVYDIDLGQQFETTNTGLFCQQGQVCIQGTQNQPGYHHMSFQNIFYAMLNIMTVISTEDWTDLMYMTQESVSEWASSLFYCACIYLMTFMIVPLFIAVITTSFSRTRGDNLIQHSAFASKHVLLTVKKTSQQHQQHLKHDGEEWIYSNPVQKLKGNHRHTLFMYLGSLLVLVHVICMTFYHAHLSERDISRLDKVDQLFTWLFAVEIPIRIYYAGGTKFWKGTRNKVDTCIAVATVSDVLLGKHGNYHIYLLVFSVTRSYRIAYLFPGVVKLLSDVIGDGQGIRNLTFFTFLVISLLAPIAVQLLGGDFGFVKKDEPSMRFDNSYQAFLAIFQIMTGENWTDILYDSMHSQEHDSVTCAALFIVFIYFVVHYMVLNLFIAVIMENFDLDEEDIKQIQIKKYIREHRWKPEYFKMDSISRFLLPLFVLQDERKLHMKNLPPHLVSHVTASTFKKFLTVPQQYKSYSKKISRRLLQRRRSSSLSQFSIKSLIIDPIPYASTDYEEPHIKYGDEYEFNVARENKAVIINNLQLFRSMGILKNDNQVRKFCTNLKDSVSYNRFICTCICLSTLLALWADESNRLLHPVIISTLMEPIQTTLLIVYFLDVLVHMAADGVFMLPKSYLRNAWNLLDLMNLVSQVIFTVQTGYSNYLRILRTLRSIRIVYYIQGTRMIFLDLVHGLPKMMNAVTLNLLVFVPFAIYGCYLFSGKFALCNDDNAGSIRNCEGEFQSSEEDNFNILLPRVWKNPYDYSFDTFGESLLHLFECASGEGWIMSLFSAMSVPNTLTDQPKFSWSSSSIFHSIFYIVFMFVASLCSIQLFIGVFLDIFKQRSGIFALTNTQRQFRDLQRQLALVKPSLKAVRPENPIRASFYDLVIQKRGPFARFMVAVLTLNIMVFATEHSHQSPLFTQFQDWMNSGFLCVYVFEMAAKIAGLGFYKWASARWNIYDFILVSLTIATTVPRFFMDLPFGWDSARKMFLVGIAFRLAQRCESLDTLFRSIRRAVPSIFYVSTVFAIVILCFGVTFQEHFSSTRYGPYGNEHANFRSLYTTILTLFRITTGENWDFLMHDFTILPPTCVGKDDCGTPTYAIVLFISFYVICTFIFVNLFTAIVIDNFSFTFDTRNRFSLITRADLRLFKVAWADIDPTASGYISIKDIPRFLSSLNGALAVRIYEKQYSLKSLLDASNQVDTDSSHLTIVPLPEYQQSCNMLTDRYFNLHALSQVLASIDSNTIQERKRQYTLIYQEIVNSASHRGVSFHDMLEILAIQLVDISKSLTFVELVNRARVQDKISKDLAAEKARGLIAMLVQRRKFLKARQKPKLKRVKSSSSAIVISHWLTPASDQKSETSQTSLSSSGKAHSLFKMRKENVPTIVVDPSSHNADSFFHQNHVQEHMLQVPHATPMGDRKIHKRDTVPEPATLSTYTSSQSSSISSEDDFLPRKSIDSTKKPIFFIGTSAEEVISPMDKDEAVFTYYYTVDRAMDKMTSPDAEKILCEFQKSQWS</sequence>
<evidence type="ECO:0000256" key="13">
    <source>
        <dbReference type="ARBA" id="ARBA00023303"/>
    </source>
</evidence>
<feature type="compositionally biased region" description="Low complexity" evidence="16">
    <location>
        <begin position="1956"/>
        <end position="1969"/>
    </location>
</feature>
<feature type="transmembrane region" description="Helical" evidence="17">
    <location>
        <begin position="1624"/>
        <end position="1649"/>
    </location>
</feature>
<evidence type="ECO:0000256" key="4">
    <source>
        <dbReference type="ARBA" id="ARBA00022568"/>
    </source>
</evidence>
<feature type="compositionally biased region" description="Low complexity" evidence="16">
    <location>
        <begin position="80"/>
        <end position="98"/>
    </location>
</feature>
<feature type="transmembrane region" description="Helical" evidence="17">
    <location>
        <begin position="1224"/>
        <end position="1243"/>
    </location>
</feature>
<reference evidence="19" key="1">
    <citation type="submission" date="2020-12" db="EMBL/GenBank/DDBJ databases">
        <title>Metabolic potential, ecology and presence of endohyphal bacteria is reflected in genomic diversity of Mucoromycotina.</title>
        <authorList>
            <person name="Muszewska A."/>
            <person name="Okrasinska A."/>
            <person name="Steczkiewicz K."/>
            <person name="Drgas O."/>
            <person name="Orlowska M."/>
            <person name="Perlinska-Lenart U."/>
            <person name="Aleksandrzak-Piekarczyk T."/>
            <person name="Szatraj K."/>
            <person name="Zielenkiewicz U."/>
            <person name="Pilsyk S."/>
            <person name="Malc E."/>
            <person name="Mieczkowski P."/>
            <person name="Kruszewska J.S."/>
            <person name="Biernat P."/>
            <person name="Pawlowska J."/>
        </authorList>
    </citation>
    <scope>NUCLEOTIDE SEQUENCE</scope>
    <source>
        <strain evidence="19">WA0000017839</strain>
    </source>
</reference>
<feature type="transmembrane region" description="Helical" evidence="17">
    <location>
        <begin position="1482"/>
        <end position="1501"/>
    </location>
</feature>
<evidence type="ECO:0000313" key="20">
    <source>
        <dbReference type="Proteomes" id="UP000603453"/>
    </source>
</evidence>
<feature type="region of interest" description="Disordered" evidence="16">
    <location>
        <begin position="80"/>
        <end position="120"/>
    </location>
</feature>
<gene>
    <name evidence="19" type="ORF">INT47_008761</name>
</gene>
<dbReference type="InterPro" id="IPR005821">
    <property type="entry name" value="Ion_trans_dom"/>
</dbReference>
<feature type="transmembrane region" description="Helical" evidence="17">
    <location>
        <begin position="1418"/>
        <end position="1435"/>
    </location>
</feature>
<dbReference type="PANTHER" id="PTHR45628:SF7">
    <property type="entry name" value="VOLTAGE-DEPENDENT CALCIUM CHANNEL TYPE A SUBUNIT ALPHA-1"/>
    <property type="match status" value="1"/>
</dbReference>
<dbReference type="Gene3D" id="1.20.120.350">
    <property type="entry name" value="Voltage-gated potassium channels. Chain C"/>
    <property type="match status" value="3"/>
</dbReference>
<evidence type="ECO:0000256" key="2">
    <source>
        <dbReference type="ARBA" id="ARBA00022448"/>
    </source>
</evidence>
<proteinExistence type="inferred from homology"/>
<feature type="transmembrane region" description="Helical" evidence="17">
    <location>
        <begin position="1456"/>
        <end position="1476"/>
    </location>
</feature>
<keyword evidence="12" id="KW-0325">Glycoprotein</keyword>
<feature type="compositionally biased region" description="Low complexity" evidence="16">
    <location>
        <begin position="106"/>
        <end position="118"/>
    </location>
</feature>
<dbReference type="Proteomes" id="UP000603453">
    <property type="component" value="Unassembled WGS sequence"/>
</dbReference>
<name>A0A8H7RHP8_9FUNG</name>
<feature type="transmembrane region" description="Helical" evidence="17">
    <location>
        <begin position="478"/>
        <end position="498"/>
    </location>
</feature>
<dbReference type="InterPro" id="IPR050599">
    <property type="entry name" value="VDCC_alpha-1_subunit"/>
</dbReference>
<keyword evidence="9 17" id="KW-1133">Transmembrane helix</keyword>
<evidence type="ECO:0000256" key="8">
    <source>
        <dbReference type="ARBA" id="ARBA00022882"/>
    </source>
</evidence>
<evidence type="ECO:0000256" key="12">
    <source>
        <dbReference type="ARBA" id="ARBA00023180"/>
    </source>
</evidence>
<protein>
    <recommendedName>
        <fullName evidence="15">Calcium-channel protein CCH1</fullName>
    </recommendedName>
</protein>
<evidence type="ECO:0000256" key="17">
    <source>
        <dbReference type="SAM" id="Phobius"/>
    </source>
</evidence>
<dbReference type="GO" id="GO:0005891">
    <property type="term" value="C:voltage-gated calcium channel complex"/>
    <property type="evidence" value="ECO:0007669"/>
    <property type="project" value="TreeGrafter"/>
</dbReference>
<evidence type="ECO:0000256" key="9">
    <source>
        <dbReference type="ARBA" id="ARBA00022989"/>
    </source>
</evidence>
<feature type="transmembrane region" description="Helical" evidence="17">
    <location>
        <begin position="416"/>
        <end position="435"/>
    </location>
</feature>
<evidence type="ECO:0000256" key="10">
    <source>
        <dbReference type="ARBA" id="ARBA00023065"/>
    </source>
</evidence>
<feature type="transmembrane region" description="Helical" evidence="17">
    <location>
        <begin position="700"/>
        <end position="721"/>
    </location>
</feature>
<dbReference type="OrthoDB" id="416585at2759"/>
<dbReference type="SUPFAM" id="SSF81324">
    <property type="entry name" value="Voltage-gated potassium channels"/>
    <property type="match status" value="4"/>
</dbReference>
<dbReference type="InterPro" id="IPR027359">
    <property type="entry name" value="Volt_channel_dom_sf"/>
</dbReference>
<keyword evidence="7" id="KW-0106">Calcium</keyword>
<keyword evidence="20" id="KW-1185">Reference proteome</keyword>
<comment type="similarity">
    <text evidence="14">Belongs to the calcium channel alpha-1 subunit (TC 1.A.1.11) family.</text>
</comment>
<keyword evidence="5" id="KW-0107">Calcium channel</keyword>
<dbReference type="Pfam" id="PF00520">
    <property type="entry name" value="Ion_trans"/>
    <property type="match status" value="4"/>
</dbReference>
<feature type="transmembrane region" description="Helical" evidence="17">
    <location>
        <begin position="1095"/>
        <end position="1113"/>
    </location>
</feature>
<feature type="region of interest" description="Disordered" evidence="16">
    <location>
        <begin position="1955"/>
        <end position="1976"/>
    </location>
</feature>
<feature type="transmembrane region" description="Helical" evidence="17">
    <location>
        <begin position="451"/>
        <end position="472"/>
    </location>
</feature>
<feature type="transmembrane region" description="Helical" evidence="17">
    <location>
        <begin position="616"/>
        <end position="638"/>
    </location>
</feature>
<keyword evidence="3" id="KW-1003">Cell membrane</keyword>
<evidence type="ECO:0000256" key="16">
    <source>
        <dbReference type="SAM" id="MobiDB-lite"/>
    </source>
</evidence>
<dbReference type="FunFam" id="1.10.287.70:FF:000093">
    <property type="entry name" value="Calcium channel subunit Cch1"/>
    <property type="match status" value="1"/>
</dbReference>
<feature type="non-terminal residue" evidence="19">
    <location>
        <position position="1"/>
    </location>
</feature>
<evidence type="ECO:0000256" key="1">
    <source>
        <dbReference type="ARBA" id="ARBA00004651"/>
    </source>
</evidence>
<feature type="transmembrane region" description="Helical" evidence="17">
    <location>
        <begin position="579"/>
        <end position="596"/>
    </location>
</feature>
<keyword evidence="13" id="KW-0407">Ion channel</keyword>
<evidence type="ECO:0000256" key="7">
    <source>
        <dbReference type="ARBA" id="ARBA00022837"/>
    </source>
</evidence>
<keyword evidence="11 17" id="KW-0472">Membrane</keyword>
<feature type="domain" description="Ion transport" evidence="18">
    <location>
        <begin position="1418"/>
        <end position="1653"/>
    </location>
</feature>
<dbReference type="PANTHER" id="PTHR45628">
    <property type="entry name" value="VOLTAGE-DEPENDENT CALCIUM CHANNEL TYPE A SUBUNIT ALPHA-1"/>
    <property type="match status" value="1"/>
</dbReference>
<comment type="subcellular location">
    <subcellularLocation>
        <location evidence="1">Cell membrane</location>
        <topology evidence="1">Multi-pass membrane protein</topology>
    </subcellularLocation>
</comment>
<feature type="transmembrane region" description="Helical" evidence="17">
    <location>
        <begin position="274"/>
        <end position="295"/>
    </location>
</feature>
<accession>A0A8H7RHP8</accession>
<keyword evidence="2" id="KW-0813">Transport</keyword>
<dbReference type="EMBL" id="JAEPRD010000008">
    <property type="protein sequence ID" value="KAG2211664.1"/>
    <property type="molecule type" value="Genomic_DNA"/>
</dbReference>
<dbReference type="Gene3D" id="1.10.287.70">
    <property type="match status" value="4"/>
</dbReference>
<keyword evidence="10" id="KW-0406">Ion transport</keyword>
<dbReference type="GO" id="GO:0008331">
    <property type="term" value="F:high voltage-gated calcium channel activity"/>
    <property type="evidence" value="ECO:0007669"/>
    <property type="project" value="TreeGrafter"/>
</dbReference>
<evidence type="ECO:0000313" key="19">
    <source>
        <dbReference type="EMBL" id="KAG2211664.1"/>
    </source>
</evidence>
<feature type="transmembrane region" description="Helical" evidence="17">
    <location>
        <begin position="896"/>
        <end position="922"/>
    </location>
</feature>
<comment type="caution">
    <text evidence="19">The sequence shown here is derived from an EMBL/GenBank/DDBJ whole genome shotgun (WGS) entry which is preliminary data.</text>
</comment>
<feature type="domain" description="Ion transport" evidence="18">
    <location>
        <begin position="1096"/>
        <end position="1366"/>
    </location>
</feature>
<feature type="transmembrane region" description="Helical" evidence="17">
    <location>
        <begin position="1134"/>
        <end position="1150"/>
    </location>
</feature>
<evidence type="ECO:0000256" key="3">
    <source>
        <dbReference type="ARBA" id="ARBA00022475"/>
    </source>
</evidence>